<comment type="catalytic activity">
    <reaction evidence="1">
        <text>Hydrolysis of terminal non-reducing N-acetyl-D-hexosamine residues in N-acetyl-beta-D-hexosaminides.</text>
        <dbReference type="EC" id="3.2.1.52"/>
    </reaction>
</comment>
<evidence type="ECO:0000256" key="6">
    <source>
        <dbReference type="SAM" id="MobiDB-lite"/>
    </source>
</evidence>
<comment type="similarity">
    <text evidence="2">Belongs to the glycosyl hydrolase 3 family.</text>
</comment>
<feature type="domain" description="Glycoside hydrolase family 3 N-terminal" evidence="7">
    <location>
        <begin position="84"/>
        <end position="399"/>
    </location>
</feature>
<evidence type="ECO:0000256" key="4">
    <source>
        <dbReference type="ARBA" id="ARBA00022801"/>
    </source>
</evidence>
<dbReference type="InterPro" id="IPR050226">
    <property type="entry name" value="NagZ_Beta-hexosaminidase"/>
</dbReference>
<dbReference type="STRING" id="398843.A3K89_17655"/>
<evidence type="ECO:0000256" key="2">
    <source>
        <dbReference type="ARBA" id="ARBA00005336"/>
    </source>
</evidence>
<organism evidence="8 9">
    <name type="scientific">Rhodococcoides kyotonense</name>
    <dbReference type="NCBI Taxonomy" id="398843"/>
    <lineage>
        <taxon>Bacteria</taxon>
        <taxon>Bacillati</taxon>
        <taxon>Actinomycetota</taxon>
        <taxon>Actinomycetes</taxon>
        <taxon>Mycobacteriales</taxon>
        <taxon>Nocardiaceae</taxon>
        <taxon>Rhodococcoides</taxon>
    </lineage>
</organism>
<evidence type="ECO:0000313" key="9">
    <source>
        <dbReference type="Proteomes" id="UP000198327"/>
    </source>
</evidence>
<dbReference type="Pfam" id="PF00933">
    <property type="entry name" value="Glyco_hydro_3"/>
    <property type="match status" value="1"/>
</dbReference>
<evidence type="ECO:0000313" key="8">
    <source>
        <dbReference type="EMBL" id="SNT02894.1"/>
    </source>
</evidence>
<feature type="compositionally biased region" description="Low complexity" evidence="6">
    <location>
        <begin position="45"/>
        <end position="63"/>
    </location>
</feature>
<sequence length="404" mass="41205">MGDRGSTVAWTTVGVMMTFRSPVPVLAMVLGVGFIAGCGSDSSPEAAPVATSSATAPTTESTTPVPPPAPVDACATFVGSLTERQRLAQLLTVGVTGTADAVDIMSTEQVGGIFIGSWTDSSTLAYGQVPQINDAAAVPPMVTIDEEGGRVSRVEDLLGADPSARETARTMTPDETYQMALERGLGLKELGITVDYAPVVDVSGQPDDSVIGDRSYSEDPQQVIAYAGAYAAGLRQAGIQPVIKHFPGHGSGSGDSHTGAVTTPPLEQLRQSDLLPYQALSDTGVGIMVGHLDVPGLTEPGVPASISPAAMTLLREGVGYGAAPFTGPIFTDDLSGMAAITDRLGIVAAVEAALVAGADVALWLTTDDVPAVLDNLEEAVATGRLPAAQVDESAATVARFKGAC</sequence>
<evidence type="ECO:0000259" key="7">
    <source>
        <dbReference type="Pfam" id="PF00933"/>
    </source>
</evidence>
<keyword evidence="5" id="KW-0326">Glycosidase</keyword>
<dbReference type="GO" id="GO:0009254">
    <property type="term" value="P:peptidoglycan turnover"/>
    <property type="evidence" value="ECO:0007669"/>
    <property type="project" value="TreeGrafter"/>
</dbReference>
<dbReference type="InterPro" id="IPR036962">
    <property type="entry name" value="Glyco_hydro_3_N_sf"/>
</dbReference>
<evidence type="ECO:0000256" key="1">
    <source>
        <dbReference type="ARBA" id="ARBA00001231"/>
    </source>
</evidence>
<name>A0A239JDY0_9NOCA</name>
<dbReference type="GO" id="GO:0004563">
    <property type="term" value="F:beta-N-acetylhexosaminidase activity"/>
    <property type="evidence" value="ECO:0007669"/>
    <property type="project" value="UniProtKB-EC"/>
</dbReference>
<keyword evidence="9" id="KW-1185">Reference proteome</keyword>
<evidence type="ECO:0000256" key="3">
    <source>
        <dbReference type="ARBA" id="ARBA00012663"/>
    </source>
</evidence>
<accession>A0A239JDY0</accession>
<keyword evidence="4" id="KW-0378">Hydrolase</keyword>
<dbReference type="EC" id="3.2.1.52" evidence="3"/>
<protein>
    <recommendedName>
        <fullName evidence="3">beta-N-acetylhexosaminidase</fullName>
        <ecNumber evidence="3">3.2.1.52</ecNumber>
    </recommendedName>
</protein>
<dbReference type="InterPro" id="IPR017853">
    <property type="entry name" value="GH"/>
</dbReference>
<dbReference type="AlphaFoldDB" id="A0A239JDY0"/>
<dbReference type="SUPFAM" id="SSF51445">
    <property type="entry name" value="(Trans)glycosidases"/>
    <property type="match status" value="1"/>
</dbReference>
<dbReference type="GO" id="GO:0005975">
    <property type="term" value="P:carbohydrate metabolic process"/>
    <property type="evidence" value="ECO:0007669"/>
    <property type="project" value="InterPro"/>
</dbReference>
<dbReference type="InterPro" id="IPR001764">
    <property type="entry name" value="Glyco_hydro_3_N"/>
</dbReference>
<gene>
    <name evidence="8" type="ORF">SAMN05421642_108132</name>
</gene>
<dbReference type="PANTHER" id="PTHR30480:SF13">
    <property type="entry name" value="BETA-HEXOSAMINIDASE"/>
    <property type="match status" value="1"/>
</dbReference>
<dbReference type="EMBL" id="FZOW01000008">
    <property type="protein sequence ID" value="SNT02894.1"/>
    <property type="molecule type" value="Genomic_DNA"/>
</dbReference>
<dbReference type="PANTHER" id="PTHR30480">
    <property type="entry name" value="BETA-HEXOSAMINIDASE-RELATED"/>
    <property type="match status" value="1"/>
</dbReference>
<feature type="region of interest" description="Disordered" evidence="6">
    <location>
        <begin position="45"/>
        <end position="68"/>
    </location>
</feature>
<dbReference type="Proteomes" id="UP000198327">
    <property type="component" value="Unassembled WGS sequence"/>
</dbReference>
<reference evidence="9" key="1">
    <citation type="submission" date="2017-06" db="EMBL/GenBank/DDBJ databases">
        <authorList>
            <person name="Varghese N."/>
            <person name="Submissions S."/>
        </authorList>
    </citation>
    <scope>NUCLEOTIDE SEQUENCE [LARGE SCALE GENOMIC DNA]</scope>
    <source>
        <strain evidence="9">JCM 23211</strain>
    </source>
</reference>
<dbReference type="Gene3D" id="3.20.20.300">
    <property type="entry name" value="Glycoside hydrolase, family 3, N-terminal domain"/>
    <property type="match status" value="1"/>
</dbReference>
<proteinExistence type="inferred from homology"/>
<evidence type="ECO:0000256" key="5">
    <source>
        <dbReference type="ARBA" id="ARBA00023295"/>
    </source>
</evidence>